<sequence length="62" mass="6556">MNALASLGVLAQVAAGEVGSGRIQGGWGYVWVSYGIAWGSLALYSLSLWLRRPKTSPGMKES</sequence>
<keyword evidence="3" id="KW-1185">Reference proteome</keyword>
<evidence type="ECO:0000313" key="2">
    <source>
        <dbReference type="EMBL" id="MDY7230732.1"/>
    </source>
</evidence>
<organism evidence="2 3">
    <name type="scientific">Hyalangium rubrum</name>
    <dbReference type="NCBI Taxonomy" id="3103134"/>
    <lineage>
        <taxon>Bacteria</taxon>
        <taxon>Pseudomonadati</taxon>
        <taxon>Myxococcota</taxon>
        <taxon>Myxococcia</taxon>
        <taxon>Myxococcales</taxon>
        <taxon>Cystobacterineae</taxon>
        <taxon>Archangiaceae</taxon>
        <taxon>Hyalangium</taxon>
    </lineage>
</organism>
<keyword evidence="1" id="KW-0812">Transmembrane</keyword>
<accession>A0ABU5HB91</accession>
<proteinExistence type="predicted"/>
<feature type="transmembrane region" description="Helical" evidence="1">
    <location>
        <begin position="31"/>
        <end position="50"/>
    </location>
</feature>
<comment type="caution">
    <text evidence="2">The sequence shown here is derived from an EMBL/GenBank/DDBJ whole genome shotgun (WGS) entry which is preliminary data.</text>
</comment>
<keyword evidence="1" id="KW-1133">Transmembrane helix</keyword>
<protein>
    <submittedName>
        <fullName evidence="2">Uncharacterized protein</fullName>
    </submittedName>
</protein>
<name>A0ABU5HB91_9BACT</name>
<dbReference type="EMBL" id="JAXIVS010000012">
    <property type="protein sequence ID" value="MDY7230732.1"/>
    <property type="molecule type" value="Genomic_DNA"/>
</dbReference>
<keyword evidence="1" id="KW-0472">Membrane</keyword>
<evidence type="ECO:0000313" key="3">
    <source>
        <dbReference type="Proteomes" id="UP001291309"/>
    </source>
</evidence>
<dbReference type="Proteomes" id="UP001291309">
    <property type="component" value="Unassembled WGS sequence"/>
</dbReference>
<reference evidence="2 3" key="1">
    <citation type="submission" date="2023-12" db="EMBL/GenBank/DDBJ databases">
        <title>the genome sequence of Hyalangium sp. s54d21.</title>
        <authorList>
            <person name="Zhang X."/>
        </authorList>
    </citation>
    <scope>NUCLEOTIDE SEQUENCE [LARGE SCALE GENOMIC DNA]</scope>
    <source>
        <strain evidence="3">s54d21</strain>
    </source>
</reference>
<dbReference type="RefSeq" id="WP_321549446.1">
    <property type="nucleotide sequence ID" value="NZ_JAXIVS010000012.1"/>
</dbReference>
<evidence type="ECO:0000256" key="1">
    <source>
        <dbReference type="SAM" id="Phobius"/>
    </source>
</evidence>
<gene>
    <name evidence="2" type="ORF">SYV04_30325</name>
</gene>